<evidence type="ECO:0000256" key="1">
    <source>
        <dbReference type="ARBA" id="ARBA00004141"/>
    </source>
</evidence>
<sequence length="303" mass="33188">MALLIKKKVPVRAYSALLLSTLCWGLAPVATRYLLISFTPLQLVLIRFVIAALFFLPLLTPLRRFHWSVKKVSWVVFCGVAGVIGYNVPVAYGLRVIPSSLAGLLIASEPIWILLIAAFVLREKITWTMVIGLLLSVLGITVLFGQAYVDATWNMRNFAGALLILLAAFMWAMYTVSVRRLSKEVGARTATALTMIVGTFPLLTWWDSHTWSLLRYLSGAAWIALVLLTVGSTVAATILWNYGVAYTTSSQASIFLYLIPLISIIGGTLFLHEHTSILTLLSGLLILGGIALGQLVRPGRAKN</sequence>
<dbReference type="PANTHER" id="PTHR32322">
    <property type="entry name" value="INNER MEMBRANE TRANSPORTER"/>
    <property type="match status" value="1"/>
</dbReference>
<dbReference type="InterPro" id="IPR050638">
    <property type="entry name" value="AA-Vitamin_Transporters"/>
</dbReference>
<feature type="transmembrane region" description="Helical" evidence="6">
    <location>
        <begin position="155"/>
        <end position="173"/>
    </location>
</feature>
<dbReference type="Proteomes" id="UP000004508">
    <property type="component" value="Unassembled WGS sequence"/>
</dbReference>
<organism evidence="8 9">
    <name type="scientific">Ktedonobacter racemifer DSM 44963</name>
    <dbReference type="NCBI Taxonomy" id="485913"/>
    <lineage>
        <taxon>Bacteria</taxon>
        <taxon>Bacillati</taxon>
        <taxon>Chloroflexota</taxon>
        <taxon>Ktedonobacteria</taxon>
        <taxon>Ktedonobacterales</taxon>
        <taxon>Ktedonobacteraceae</taxon>
        <taxon>Ktedonobacter</taxon>
    </lineage>
</organism>
<feature type="transmembrane region" description="Helical" evidence="6">
    <location>
        <begin position="72"/>
        <end position="94"/>
    </location>
</feature>
<dbReference type="STRING" id="485913.Krac_5515"/>
<feature type="transmembrane region" description="Helical" evidence="6">
    <location>
        <begin position="41"/>
        <end position="60"/>
    </location>
</feature>
<evidence type="ECO:0000256" key="2">
    <source>
        <dbReference type="ARBA" id="ARBA00007362"/>
    </source>
</evidence>
<dbReference type="PANTHER" id="PTHR32322:SF2">
    <property type="entry name" value="EAMA DOMAIN-CONTAINING PROTEIN"/>
    <property type="match status" value="1"/>
</dbReference>
<keyword evidence="4 6" id="KW-1133">Transmembrane helix</keyword>
<dbReference type="InParanoid" id="D6TW83"/>
<dbReference type="AlphaFoldDB" id="D6TW83"/>
<feature type="transmembrane region" description="Helical" evidence="6">
    <location>
        <begin position="221"/>
        <end position="242"/>
    </location>
</feature>
<comment type="subcellular location">
    <subcellularLocation>
        <location evidence="1">Membrane</location>
        <topology evidence="1">Multi-pass membrane protein</topology>
    </subcellularLocation>
</comment>
<dbReference type="OrthoDB" id="155707at2"/>
<evidence type="ECO:0000256" key="4">
    <source>
        <dbReference type="ARBA" id="ARBA00022989"/>
    </source>
</evidence>
<gene>
    <name evidence="8" type="ORF">Krac_5515</name>
</gene>
<feature type="transmembrane region" description="Helical" evidence="6">
    <location>
        <begin position="277"/>
        <end position="296"/>
    </location>
</feature>
<protein>
    <recommendedName>
        <fullName evidence="7">EamA domain-containing protein</fullName>
    </recommendedName>
</protein>
<evidence type="ECO:0000256" key="5">
    <source>
        <dbReference type="ARBA" id="ARBA00023136"/>
    </source>
</evidence>
<dbReference type="RefSeq" id="WP_007916031.1">
    <property type="nucleotide sequence ID" value="NZ_ADVG01000003.1"/>
</dbReference>
<name>D6TW83_KTERA</name>
<dbReference type="FunCoup" id="D6TW83">
    <property type="interactions" value="249"/>
</dbReference>
<feature type="transmembrane region" description="Helical" evidence="6">
    <location>
        <begin position="254"/>
        <end position="271"/>
    </location>
</feature>
<feature type="transmembrane region" description="Helical" evidence="6">
    <location>
        <begin position="128"/>
        <end position="149"/>
    </location>
</feature>
<proteinExistence type="inferred from homology"/>
<evidence type="ECO:0000256" key="6">
    <source>
        <dbReference type="SAM" id="Phobius"/>
    </source>
</evidence>
<dbReference type="GO" id="GO:0016020">
    <property type="term" value="C:membrane"/>
    <property type="evidence" value="ECO:0007669"/>
    <property type="project" value="UniProtKB-SubCell"/>
</dbReference>
<evidence type="ECO:0000259" key="7">
    <source>
        <dbReference type="Pfam" id="PF00892"/>
    </source>
</evidence>
<dbReference type="InterPro" id="IPR000620">
    <property type="entry name" value="EamA_dom"/>
</dbReference>
<dbReference type="EMBL" id="ADVG01000003">
    <property type="protein sequence ID" value="EFH84466.1"/>
    <property type="molecule type" value="Genomic_DNA"/>
</dbReference>
<dbReference type="SUPFAM" id="SSF103481">
    <property type="entry name" value="Multidrug resistance efflux transporter EmrE"/>
    <property type="match status" value="2"/>
</dbReference>
<evidence type="ECO:0000313" key="8">
    <source>
        <dbReference type="EMBL" id="EFH84466.1"/>
    </source>
</evidence>
<dbReference type="eggNOG" id="COG0697">
    <property type="taxonomic scope" value="Bacteria"/>
</dbReference>
<reference evidence="8 9" key="1">
    <citation type="journal article" date="2011" name="Stand. Genomic Sci.">
        <title>Non-contiguous finished genome sequence and contextual data of the filamentous soil bacterium Ktedonobacter racemifer type strain (SOSP1-21).</title>
        <authorList>
            <person name="Chang Y.J."/>
            <person name="Land M."/>
            <person name="Hauser L."/>
            <person name="Chertkov O."/>
            <person name="Del Rio T.G."/>
            <person name="Nolan M."/>
            <person name="Copeland A."/>
            <person name="Tice H."/>
            <person name="Cheng J.F."/>
            <person name="Lucas S."/>
            <person name="Han C."/>
            <person name="Goodwin L."/>
            <person name="Pitluck S."/>
            <person name="Ivanova N."/>
            <person name="Ovchinikova G."/>
            <person name="Pati A."/>
            <person name="Chen A."/>
            <person name="Palaniappan K."/>
            <person name="Mavromatis K."/>
            <person name="Liolios K."/>
            <person name="Brettin T."/>
            <person name="Fiebig A."/>
            <person name="Rohde M."/>
            <person name="Abt B."/>
            <person name="Goker M."/>
            <person name="Detter J.C."/>
            <person name="Woyke T."/>
            <person name="Bristow J."/>
            <person name="Eisen J.A."/>
            <person name="Markowitz V."/>
            <person name="Hugenholtz P."/>
            <person name="Kyrpides N.C."/>
            <person name="Klenk H.P."/>
            <person name="Lapidus A."/>
        </authorList>
    </citation>
    <scope>NUCLEOTIDE SEQUENCE [LARGE SCALE GENOMIC DNA]</scope>
    <source>
        <strain evidence="9">DSM 44963</strain>
    </source>
</reference>
<dbReference type="Pfam" id="PF00892">
    <property type="entry name" value="EamA"/>
    <property type="match status" value="2"/>
</dbReference>
<feature type="transmembrane region" description="Helical" evidence="6">
    <location>
        <begin position="185"/>
        <end position="206"/>
    </location>
</feature>
<keyword evidence="3 6" id="KW-0812">Transmembrane</keyword>
<keyword evidence="5 6" id="KW-0472">Membrane</keyword>
<comment type="caution">
    <text evidence="8">The sequence shown here is derived from an EMBL/GenBank/DDBJ whole genome shotgun (WGS) entry which is preliminary data.</text>
</comment>
<evidence type="ECO:0000256" key="3">
    <source>
        <dbReference type="ARBA" id="ARBA00022692"/>
    </source>
</evidence>
<accession>D6TW83</accession>
<evidence type="ECO:0000313" key="9">
    <source>
        <dbReference type="Proteomes" id="UP000004508"/>
    </source>
</evidence>
<feature type="domain" description="EamA" evidence="7">
    <location>
        <begin position="160"/>
        <end position="292"/>
    </location>
</feature>
<feature type="transmembrane region" description="Helical" evidence="6">
    <location>
        <begin position="100"/>
        <end position="121"/>
    </location>
</feature>
<dbReference type="InterPro" id="IPR037185">
    <property type="entry name" value="EmrE-like"/>
</dbReference>
<comment type="similarity">
    <text evidence="2">Belongs to the EamA transporter family.</text>
</comment>
<feature type="domain" description="EamA" evidence="7">
    <location>
        <begin position="13"/>
        <end position="144"/>
    </location>
</feature>
<keyword evidence="9" id="KW-1185">Reference proteome</keyword>